<accession>A0ABZ1Z7D6</accession>
<evidence type="ECO:0000259" key="6">
    <source>
        <dbReference type="PROSITE" id="PS51900"/>
    </source>
</evidence>
<feature type="domain" description="Core-binding (CB)" evidence="6">
    <location>
        <begin position="72"/>
        <end position="155"/>
    </location>
</feature>
<dbReference type="RefSeq" id="WP_329414775.1">
    <property type="nucleotide sequence ID" value="NZ_CP109441.1"/>
</dbReference>
<keyword evidence="3" id="KW-0233">DNA recombination</keyword>
<dbReference type="EMBL" id="CP109441">
    <property type="protein sequence ID" value="WUV50002.1"/>
    <property type="molecule type" value="Genomic_DNA"/>
</dbReference>
<dbReference type="PANTHER" id="PTHR30349:SF64">
    <property type="entry name" value="PROPHAGE INTEGRASE INTD-RELATED"/>
    <property type="match status" value="1"/>
</dbReference>
<name>A0ABZ1Z7D6_9NOCA</name>
<protein>
    <submittedName>
        <fullName evidence="7">Tyrosine-type recombinase/integrase</fullName>
    </submittedName>
</protein>
<evidence type="ECO:0000259" key="5">
    <source>
        <dbReference type="PROSITE" id="PS51898"/>
    </source>
</evidence>
<evidence type="ECO:0000256" key="3">
    <source>
        <dbReference type="ARBA" id="ARBA00023172"/>
    </source>
</evidence>
<reference evidence="7" key="1">
    <citation type="submission" date="2022-10" db="EMBL/GenBank/DDBJ databases">
        <title>The complete genomes of actinobacterial strains from the NBC collection.</title>
        <authorList>
            <person name="Joergensen T.S."/>
            <person name="Alvarez Arevalo M."/>
            <person name="Sterndorff E.B."/>
            <person name="Faurdal D."/>
            <person name="Vuksanovic O."/>
            <person name="Mourched A.-S."/>
            <person name="Charusanti P."/>
            <person name="Shaw S."/>
            <person name="Blin K."/>
            <person name="Weber T."/>
        </authorList>
    </citation>
    <scope>NUCLEOTIDE SEQUENCE</scope>
    <source>
        <strain evidence="7">NBC_01482</strain>
    </source>
</reference>
<sequence length="416" mass="46892">MLTPRPRPRSNGSIAWQVPFHFYDETGRRRSTSETFDDFEAAVRWCELAEVVGVAEARRIREIQLGTAVGSMTLVEWLRKYTARLTGIEERTRAGYLRYIDRDIEPFMGSSLPITAFNQDLDAAWIVHLEQDKGNGAKTIHNKHGFLSAGLNAAVAERPSPLIPYNPCLGIRLPRHDAPELDIFDNDEWELFEQLMPPRWRPHAEFNLVSMARPSEVTAIQIRDIDKRTGDVRINKAWKHVGGEMKLGKPKSSRGIRTVTVPLETLERFDLDRPGDELLVHTSNDTPISAGYFYAKAWVPAIRRLRALADGNLEPFGPNAQWKGADPEFLLERFADAIASMRGKRLTPYTLRHTGISWKLQDGAPLFVVSRDAGHKSVNTTDARYGHNDRRASAAAAQIIANRLPRARAAMLRTVA</sequence>
<dbReference type="SUPFAM" id="SSF56349">
    <property type="entry name" value="DNA breaking-rejoining enzymes"/>
    <property type="match status" value="1"/>
</dbReference>
<dbReference type="PROSITE" id="PS51898">
    <property type="entry name" value="TYR_RECOMBINASE"/>
    <property type="match status" value="1"/>
</dbReference>
<evidence type="ECO:0000256" key="2">
    <source>
        <dbReference type="ARBA" id="ARBA00023125"/>
    </source>
</evidence>
<dbReference type="InterPro" id="IPR044068">
    <property type="entry name" value="CB"/>
</dbReference>
<proteinExistence type="inferred from homology"/>
<dbReference type="InterPro" id="IPR011010">
    <property type="entry name" value="DNA_brk_join_enz"/>
</dbReference>
<dbReference type="InterPro" id="IPR010998">
    <property type="entry name" value="Integrase_recombinase_N"/>
</dbReference>
<dbReference type="Gene3D" id="1.10.150.130">
    <property type="match status" value="1"/>
</dbReference>
<evidence type="ECO:0000313" key="8">
    <source>
        <dbReference type="Proteomes" id="UP001432062"/>
    </source>
</evidence>
<keyword evidence="2 4" id="KW-0238">DNA-binding</keyword>
<feature type="domain" description="Tyr recombinase" evidence="5">
    <location>
        <begin position="179"/>
        <end position="398"/>
    </location>
</feature>
<gene>
    <name evidence="7" type="ORF">OG563_18480</name>
</gene>
<dbReference type="InterPro" id="IPR013762">
    <property type="entry name" value="Integrase-like_cat_sf"/>
</dbReference>
<evidence type="ECO:0000256" key="1">
    <source>
        <dbReference type="ARBA" id="ARBA00008857"/>
    </source>
</evidence>
<organism evidence="7 8">
    <name type="scientific">Nocardia vinacea</name>
    <dbReference type="NCBI Taxonomy" id="96468"/>
    <lineage>
        <taxon>Bacteria</taxon>
        <taxon>Bacillati</taxon>
        <taxon>Actinomycetota</taxon>
        <taxon>Actinomycetes</taxon>
        <taxon>Mycobacteriales</taxon>
        <taxon>Nocardiaceae</taxon>
        <taxon>Nocardia</taxon>
    </lineage>
</organism>
<comment type="similarity">
    <text evidence="1">Belongs to the 'phage' integrase family.</text>
</comment>
<dbReference type="Proteomes" id="UP001432062">
    <property type="component" value="Chromosome"/>
</dbReference>
<dbReference type="Gene3D" id="1.10.443.10">
    <property type="entry name" value="Intergrase catalytic core"/>
    <property type="match status" value="1"/>
</dbReference>
<keyword evidence="8" id="KW-1185">Reference proteome</keyword>
<dbReference type="PROSITE" id="PS51900">
    <property type="entry name" value="CB"/>
    <property type="match status" value="1"/>
</dbReference>
<dbReference type="PANTHER" id="PTHR30349">
    <property type="entry name" value="PHAGE INTEGRASE-RELATED"/>
    <property type="match status" value="1"/>
</dbReference>
<dbReference type="InterPro" id="IPR050090">
    <property type="entry name" value="Tyrosine_recombinase_XerCD"/>
</dbReference>
<evidence type="ECO:0000256" key="4">
    <source>
        <dbReference type="PROSITE-ProRule" id="PRU01248"/>
    </source>
</evidence>
<dbReference type="InterPro" id="IPR002104">
    <property type="entry name" value="Integrase_catalytic"/>
</dbReference>
<evidence type="ECO:0000313" key="7">
    <source>
        <dbReference type="EMBL" id="WUV50002.1"/>
    </source>
</evidence>